<proteinExistence type="predicted"/>
<keyword evidence="1" id="KW-1133">Transmembrane helix</keyword>
<keyword evidence="1" id="KW-0812">Transmembrane</keyword>
<dbReference type="EMBL" id="JBBMFD010000019">
    <property type="protein sequence ID" value="MEQ2441206.1"/>
    <property type="molecule type" value="Genomic_DNA"/>
</dbReference>
<comment type="caution">
    <text evidence="2">The sequence shown here is derived from an EMBL/GenBank/DDBJ whole genome shotgun (WGS) entry which is preliminary data.</text>
</comment>
<evidence type="ECO:0000313" key="3">
    <source>
        <dbReference type="Proteomes" id="UP001489509"/>
    </source>
</evidence>
<keyword evidence="3" id="KW-1185">Reference proteome</keyword>
<feature type="transmembrane region" description="Helical" evidence="1">
    <location>
        <begin position="255"/>
        <end position="281"/>
    </location>
</feature>
<dbReference type="Proteomes" id="UP001489509">
    <property type="component" value="Unassembled WGS sequence"/>
</dbReference>
<evidence type="ECO:0008006" key="4">
    <source>
        <dbReference type="Google" id="ProtNLM"/>
    </source>
</evidence>
<sequence length="293" mass="32582">MNKIRYIRSAVCYLLALLLMLLVAGIQLGSTYLLTVENKDAILRSFAEMDYFEKAAQKAQEDFGDYIVQSGFEEELFEDLATPQMVEQDLSAFIDGFYAYIRGEADAVDMEVPSPVLQQKLQERIDESVAAKGLEDSQALRDNITVFKRRILSTYASNVLPLVSFDNLAAVVRSFHLKVPMAFGIGAGAAVLLLAGLFFAAGKRRFLPWLSRTLFASGFFVLIPTIFLTTSHLVNKFFFSMDYFSIFAREFVQNALFLLLLLSIATLTLGVLAAVGAGLAAKRRKNREPAPIN</sequence>
<accession>A0ABV1E413</accession>
<gene>
    <name evidence="2" type="ORF">WMO26_10250</name>
</gene>
<reference evidence="2 3" key="1">
    <citation type="submission" date="2024-03" db="EMBL/GenBank/DDBJ databases">
        <title>Human intestinal bacterial collection.</title>
        <authorList>
            <person name="Pauvert C."/>
            <person name="Hitch T.C.A."/>
            <person name="Clavel T."/>
        </authorList>
    </citation>
    <scope>NUCLEOTIDE SEQUENCE [LARGE SCALE GENOMIC DNA]</scope>
    <source>
        <strain evidence="2 3">CLA-JM-H44</strain>
    </source>
</reference>
<protein>
    <recommendedName>
        <fullName evidence="4">DUF1461 domain-containing protein</fullName>
    </recommendedName>
</protein>
<evidence type="ECO:0000313" key="2">
    <source>
        <dbReference type="EMBL" id="MEQ2441206.1"/>
    </source>
</evidence>
<feature type="transmembrane region" description="Helical" evidence="1">
    <location>
        <begin position="214"/>
        <end position="235"/>
    </location>
</feature>
<dbReference type="RefSeq" id="WP_349220158.1">
    <property type="nucleotide sequence ID" value="NZ_JBBMFD010000019.1"/>
</dbReference>
<keyword evidence="1" id="KW-0472">Membrane</keyword>
<name>A0ABV1E413_9FIRM</name>
<feature type="transmembrane region" description="Helical" evidence="1">
    <location>
        <begin position="181"/>
        <end position="202"/>
    </location>
</feature>
<organism evidence="2 3">
    <name type="scientific">Solibaculum intestinale</name>
    <dbReference type="NCBI Taxonomy" id="3133165"/>
    <lineage>
        <taxon>Bacteria</taxon>
        <taxon>Bacillati</taxon>
        <taxon>Bacillota</taxon>
        <taxon>Clostridia</taxon>
        <taxon>Eubacteriales</taxon>
        <taxon>Oscillospiraceae</taxon>
        <taxon>Solibaculum</taxon>
    </lineage>
</organism>
<evidence type="ECO:0000256" key="1">
    <source>
        <dbReference type="SAM" id="Phobius"/>
    </source>
</evidence>